<comment type="caution">
    <text evidence="1">The sequence shown here is derived from an EMBL/GenBank/DDBJ whole genome shotgun (WGS) entry which is preliminary data.</text>
</comment>
<accession>A0ABD3EQN9</accession>
<keyword evidence="2" id="KW-1185">Reference proteome</keyword>
<evidence type="ECO:0000313" key="1">
    <source>
        <dbReference type="EMBL" id="KAL3656601.1"/>
    </source>
</evidence>
<dbReference type="EMBL" id="JBIMZQ010000077">
    <property type="protein sequence ID" value="KAL3656601.1"/>
    <property type="molecule type" value="Genomic_DNA"/>
</dbReference>
<protein>
    <submittedName>
        <fullName evidence="1">Uncharacterized protein</fullName>
    </submittedName>
</protein>
<organism evidence="1 2">
    <name type="scientific">Phytophthora oleae</name>
    <dbReference type="NCBI Taxonomy" id="2107226"/>
    <lineage>
        <taxon>Eukaryota</taxon>
        <taxon>Sar</taxon>
        <taxon>Stramenopiles</taxon>
        <taxon>Oomycota</taxon>
        <taxon>Peronosporomycetes</taxon>
        <taxon>Peronosporales</taxon>
        <taxon>Peronosporaceae</taxon>
        <taxon>Phytophthora</taxon>
    </lineage>
</organism>
<dbReference type="Proteomes" id="UP001632037">
    <property type="component" value="Unassembled WGS sequence"/>
</dbReference>
<name>A0ABD3EQN9_9STRA</name>
<reference evidence="1 2" key="1">
    <citation type="submission" date="2024-09" db="EMBL/GenBank/DDBJ databases">
        <title>Genome sequencing and assembly of Phytophthora oleae, isolate VK10A, causative agent of rot of olive drupes.</title>
        <authorList>
            <person name="Conti Taguali S."/>
            <person name="Riolo M."/>
            <person name="La Spada F."/>
            <person name="Cacciola S.O."/>
            <person name="Dionisio G."/>
        </authorList>
    </citation>
    <scope>NUCLEOTIDE SEQUENCE [LARGE SCALE GENOMIC DNA]</scope>
    <source>
        <strain evidence="1 2">VK10A</strain>
    </source>
</reference>
<dbReference type="AlphaFoldDB" id="A0ABD3EQN9"/>
<gene>
    <name evidence="1" type="ORF">V7S43_018508</name>
</gene>
<proteinExistence type="predicted"/>
<evidence type="ECO:0000313" key="2">
    <source>
        <dbReference type="Proteomes" id="UP001632037"/>
    </source>
</evidence>
<sequence length="120" mass="13260">MQHVAQIAFDNVEQHLATTYNLTATFAGLLGVTPRSLRCSLHFPSICVITHNGRQLGAVLPQFLRKSGGVRQWVLANGGGFLVEEHIPLETWNGYVARNTLPQARVSAETVWLVELSLPR</sequence>